<dbReference type="Proteomes" id="UP000185596">
    <property type="component" value="Unassembled WGS sequence"/>
</dbReference>
<protein>
    <recommendedName>
        <fullName evidence="4">Homeodomain-like domain-containing protein</fullName>
    </recommendedName>
</protein>
<feature type="region of interest" description="Disordered" evidence="1">
    <location>
        <begin position="98"/>
        <end position="170"/>
    </location>
</feature>
<dbReference type="AlphaFoldDB" id="A0A1Q8BQ55"/>
<feature type="compositionally biased region" description="Basic residues" evidence="1">
    <location>
        <begin position="124"/>
        <end position="138"/>
    </location>
</feature>
<feature type="compositionally biased region" description="Basic residues" evidence="1">
    <location>
        <begin position="149"/>
        <end position="162"/>
    </location>
</feature>
<organism evidence="2 3">
    <name type="scientific">Actinophytocola xanthii</name>
    <dbReference type="NCBI Taxonomy" id="1912961"/>
    <lineage>
        <taxon>Bacteria</taxon>
        <taxon>Bacillati</taxon>
        <taxon>Actinomycetota</taxon>
        <taxon>Actinomycetes</taxon>
        <taxon>Pseudonocardiales</taxon>
        <taxon>Pseudonocardiaceae</taxon>
    </lineage>
</organism>
<dbReference type="OrthoDB" id="2375382at2"/>
<evidence type="ECO:0000313" key="3">
    <source>
        <dbReference type="Proteomes" id="UP000185596"/>
    </source>
</evidence>
<comment type="caution">
    <text evidence="2">The sequence shown here is derived from an EMBL/GenBank/DDBJ whole genome shotgun (WGS) entry which is preliminary data.</text>
</comment>
<reference evidence="2 3" key="1">
    <citation type="submission" date="2016-12" db="EMBL/GenBank/DDBJ databases">
        <title>The draft genome sequence of Actinophytocola sp. 11-183.</title>
        <authorList>
            <person name="Wang W."/>
            <person name="Yuan L."/>
        </authorList>
    </citation>
    <scope>NUCLEOTIDE SEQUENCE [LARGE SCALE GENOMIC DNA]</scope>
    <source>
        <strain evidence="2 3">11-183</strain>
    </source>
</reference>
<evidence type="ECO:0000313" key="2">
    <source>
        <dbReference type="EMBL" id="OLF04233.1"/>
    </source>
</evidence>
<proteinExistence type="predicted"/>
<evidence type="ECO:0000256" key="1">
    <source>
        <dbReference type="SAM" id="MobiDB-lite"/>
    </source>
</evidence>
<keyword evidence="3" id="KW-1185">Reference proteome</keyword>
<gene>
    <name evidence="2" type="ORF">BU204_37870</name>
</gene>
<accession>A0A1Q8BQ55</accession>
<evidence type="ECO:0008006" key="4">
    <source>
        <dbReference type="Google" id="ProtNLM"/>
    </source>
</evidence>
<sequence length="170" mass="18563">MYKSGLPLVALSADDREWLTRVVRTGAHPAQEVRRARILLELDENHGRPSPRREIGQRAGVSGQTILNVVKAYAECEGDVGAVIRRKERLAPPVEPKVTGEVEAISPGARARPPRQRSPGGGAARHRPRVRDHRRHQLAHGYRLGGGVRRVRVAATGRHRPRSSVGGSGS</sequence>
<dbReference type="EMBL" id="MSIE01000190">
    <property type="protein sequence ID" value="OLF04233.1"/>
    <property type="molecule type" value="Genomic_DNA"/>
</dbReference>
<name>A0A1Q8BQ55_9PSEU</name>